<dbReference type="Proteomes" id="UP000440578">
    <property type="component" value="Unassembled WGS sequence"/>
</dbReference>
<organism evidence="1 2">
    <name type="scientific">Amphibalanus amphitrite</name>
    <name type="common">Striped barnacle</name>
    <name type="synonym">Balanus amphitrite</name>
    <dbReference type="NCBI Taxonomy" id="1232801"/>
    <lineage>
        <taxon>Eukaryota</taxon>
        <taxon>Metazoa</taxon>
        <taxon>Ecdysozoa</taxon>
        <taxon>Arthropoda</taxon>
        <taxon>Crustacea</taxon>
        <taxon>Multicrustacea</taxon>
        <taxon>Cirripedia</taxon>
        <taxon>Thoracica</taxon>
        <taxon>Thoracicalcarea</taxon>
        <taxon>Balanomorpha</taxon>
        <taxon>Balanoidea</taxon>
        <taxon>Balanidae</taxon>
        <taxon>Amphibalaninae</taxon>
        <taxon>Amphibalanus</taxon>
    </lineage>
</organism>
<evidence type="ECO:0000313" key="2">
    <source>
        <dbReference type="Proteomes" id="UP000440578"/>
    </source>
</evidence>
<gene>
    <name evidence="1" type="primary">NEMS</name>
    <name evidence="1" type="ORF">FJT64_017429</name>
</gene>
<dbReference type="AlphaFoldDB" id="A0A6A4WWC2"/>
<dbReference type="OrthoDB" id="6355109at2759"/>
<evidence type="ECO:0000313" key="1">
    <source>
        <dbReference type="EMBL" id="KAF0311796.1"/>
    </source>
</evidence>
<keyword evidence="2" id="KW-1185">Reference proteome</keyword>
<proteinExistence type="predicted"/>
<name>A0A6A4WWC2_AMPAM</name>
<sequence>MKFTFRPYLLLRTMQLSAMVSAVVCAISCLLLISPASTAPADGCRPEFFDQLPLRTQNICTKILALREVQRAMEDYLEDELQGQIGFSDNGAKRQDMDHVFLRFGRSGV</sequence>
<comment type="caution">
    <text evidence="1">The sequence shown here is derived from an EMBL/GenBank/DDBJ whole genome shotgun (WGS) entry which is preliminary data.</text>
</comment>
<accession>A0A6A4WWC2</accession>
<protein>
    <submittedName>
        <fullName evidence="1">Myosuppressin</fullName>
    </submittedName>
</protein>
<reference evidence="1 2" key="1">
    <citation type="submission" date="2019-07" db="EMBL/GenBank/DDBJ databases">
        <title>Draft genome assembly of a fouling barnacle, Amphibalanus amphitrite (Darwin, 1854): The first reference genome for Thecostraca.</title>
        <authorList>
            <person name="Kim W."/>
        </authorList>
    </citation>
    <scope>NUCLEOTIDE SEQUENCE [LARGE SCALE GENOMIC DNA]</scope>
    <source>
        <strain evidence="1">SNU_AA5</strain>
        <tissue evidence="1">Soma without cirri and trophi</tissue>
    </source>
</reference>
<dbReference type="EMBL" id="VIIS01000216">
    <property type="protein sequence ID" value="KAF0311796.1"/>
    <property type="molecule type" value="Genomic_DNA"/>
</dbReference>